<evidence type="ECO:0000256" key="7">
    <source>
        <dbReference type="SAM" id="MobiDB-lite"/>
    </source>
</evidence>
<evidence type="ECO:0000313" key="10">
    <source>
        <dbReference type="Proteomes" id="UP000774326"/>
    </source>
</evidence>
<evidence type="ECO:0000256" key="5">
    <source>
        <dbReference type="ARBA" id="ARBA00023242"/>
    </source>
</evidence>
<reference evidence="9" key="2">
    <citation type="submission" date="2021-01" db="EMBL/GenBank/DDBJ databases">
        <authorList>
            <person name="Schikora-Tamarit M.A."/>
        </authorList>
    </citation>
    <scope>NUCLEOTIDE SEQUENCE</scope>
    <source>
        <strain evidence="9">CBS2887</strain>
    </source>
</reference>
<sequence>MSDSQNTSPVQIASMSSNVKSNHLPAVSFDNQQAPSYKLPPIMSLNNGHLPSQIQAQTQGQEQAQNQQTPHVPIPSQFQPQPLNQTKEPAATKPSSASAEEQNNAKFNTAANSLQVQPAAPKSNCNSPICKNCRTSTTPLWRRDETGQVLCNACGLFLKLHGRPRPISLKTDVIKSRNRVKQHNGATNTPPQSTQMNHSQSGSTTNQKDLKQRNTSPGPASSHQNKQQEQTPHLDYTQQQQQQHQENFKNFHHLPQHLQQQQHQVPLHHPNSVPTQFASNLQAITSPLLLSTTPKSQVGSHSLNHQHAGDLHSSTTSESNFLNKPFSPATALNSNNKLPSLPPAANFFSSPSFGPQHSLTNPSSFSLLNPATSGNGPSSGTAVATSSSSLGPSSVLSSSVPTSTGETQTNQQETIRLNNRISELELVNDLYKSRIQELETSDSQLRMRQVELLKRIEELELASSLNNKHSIESNEGEVLQNKKIKLEKTSSA</sequence>
<feature type="region of interest" description="Disordered" evidence="7">
    <location>
        <begin position="24"/>
        <end position="102"/>
    </location>
</feature>
<dbReference type="InterPro" id="IPR039355">
    <property type="entry name" value="Transcription_factor_GATA"/>
</dbReference>
<dbReference type="InterPro" id="IPR000679">
    <property type="entry name" value="Znf_GATA"/>
</dbReference>
<evidence type="ECO:0000256" key="1">
    <source>
        <dbReference type="ARBA" id="ARBA00004123"/>
    </source>
</evidence>
<proteinExistence type="predicted"/>
<feature type="compositionally biased region" description="Low complexity" evidence="7">
    <location>
        <begin position="53"/>
        <end position="68"/>
    </location>
</feature>
<dbReference type="Proteomes" id="UP000774326">
    <property type="component" value="Unassembled WGS sequence"/>
</dbReference>
<keyword evidence="4" id="KW-0862">Zinc</keyword>
<dbReference type="AlphaFoldDB" id="A0A9P8PQS0"/>
<comment type="subcellular location">
    <subcellularLocation>
        <location evidence="1">Nucleus</location>
    </subcellularLocation>
</comment>
<dbReference type="GO" id="GO:0000981">
    <property type="term" value="F:DNA-binding transcription factor activity, RNA polymerase II-specific"/>
    <property type="evidence" value="ECO:0007669"/>
    <property type="project" value="TreeGrafter"/>
</dbReference>
<protein>
    <recommendedName>
        <fullName evidence="8">GATA-type domain-containing protein</fullName>
    </recommendedName>
</protein>
<evidence type="ECO:0000256" key="3">
    <source>
        <dbReference type="ARBA" id="ARBA00022771"/>
    </source>
</evidence>
<evidence type="ECO:0000256" key="4">
    <source>
        <dbReference type="ARBA" id="ARBA00022833"/>
    </source>
</evidence>
<evidence type="ECO:0000256" key="2">
    <source>
        <dbReference type="ARBA" id="ARBA00022723"/>
    </source>
</evidence>
<dbReference type="OrthoDB" id="515401at2759"/>
<dbReference type="Pfam" id="PF00320">
    <property type="entry name" value="GATA"/>
    <property type="match status" value="1"/>
</dbReference>
<feature type="region of interest" description="Disordered" evidence="7">
    <location>
        <begin position="293"/>
        <end position="322"/>
    </location>
</feature>
<dbReference type="GO" id="GO:0000122">
    <property type="term" value="P:negative regulation of transcription by RNA polymerase II"/>
    <property type="evidence" value="ECO:0007669"/>
    <property type="project" value="TreeGrafter"/>
</dbReference>
<dbReference type="InterPro" id="IPR013088">
    <property type="entry name" value="Znf_NHR/GATA"/>
</dbReference>
<evidence type="ECO:0000313" key="9">
    <source>
        <dbReference type="EMBL" id="KAH3676342.1"/>
    </source>
</evidence>
<accession>A0A9P8PQS0</accession>
<keyword evidence="2" id="KW-0479">Metal-binding</keyword>
<feature type="compositionally biased region" description="Polar residues" evidence="7">
    <location>
        <begin position="184"/>
        <end position="231"/>
    </location>
</feature>
<dbReference type="PROSITE" id="PS50114">
    <property type="entry name" value="GATA_ZN_FINGER_2"/>
    <property type="match status" value="1"/>
</dbReference>
<keyword evidence="10" id="KW-1185">Reference proteome</keyword>
<dbReference type="EMBL" id="JAEUBG010005287">
    <property type="protein sequence ID" value="KAH3676342.1"/>
    <property type="molecule type" value="Genomic_DNA"/>
</dbReference>
<reference evidence="9" key="1">
    <citation type="journal article" date="2021" name="Open Biol.">
        <title>Shared evolutionary footprints suggest mitochondrial oxidative damage underlies multiple complex I losses in fungi.</title>
        <authorList>
            <person name="Schikora-Tamarit M.A."/>
            <person name="Marcet-Houben M."/>
            <person name="Nosek J."/>
            <person name="Gabaldon T."/>
        </authorList>
    </citation>
    <scope>NUCLEOTIDE SEQUENCE</scope>
    <source>
        <strain evidence="9">CBS2887</strain>
    </source>
</reference>
<dbReference type="SUPFAM" id="SSF57716">
    <property type="entry name" value="Glucocorticoid receptor-like (DNA-binding domain)"/>
    <property type="match status" value="1"/>
</dbReference>
<feature type="region of interest" description="Disordered" evidence="7">
    <location>
        <begin position="169"/>
        <end position="245"/>
    </location>
</feature>
<dbReference type="PANTHER" id="PTHR10071:SF281">
    <property type="entry name" value="BOX A-BINDING FACTOR-RELATED"/>
    <property type="match status" value="1"/>
</dbReference>
<name>A0A9P8PQS0_WICPI</name>
<dbReference type="PROSITE" id="PS00344">
    <property type="entry name" value="GATA_ZN_FINGER_1"/>
    <property type="match status" value="1"/>
</dbReference>
<keyword evidence="5" id="KW-0539">Nucleus</keyword>
<dbReference type="GO" id="GO:0000978">
    <property type="term" value="F:RNA polymerase II cis-regulatory region sequence-specific DNA binding"/>
    <property type="evidence" value="ECO:0007669"/>
    <property type="project" value="TreeGrafter"/>
</dbReference>
<feature type="compositionally biased region" description="Low complexity" evidence="7">
    <location>
        <begin position="378"/>
        <end position="405"/>
    </location>
</feature>
<organism evidence="9 10">
    <name type="scientific">Wickerhamomyces pijperi</name>
    <name type="common">Yeast</name>
    <name type="synonym">Pichia pijperi</name>
    <dbReference type="NCBI Taxonomy" id="599730"/>
    <lineage>
        <taxon>Eukaryota</taxon>
        <taxon>Fungi</taxon>
        <taxon>Dikarya</taxon>
        <taxon>Ascomycota</taxon>
        <taxon>Saccharomycotina</taxon>
        <taxon>Saccharomycetes</taxon>
        <taxon>Phaffomycetales</taxon>
        <taxon>Wickerhamomycetaceae</taxon>
        <taxon>Wickerhamomyces</taxon>
    </lineage>
</organism>
<feature type="region of interest" description="Disordered" evidence="7">
    <location>
        <begin position="472"/>
        <end position="492"/>
    </location>
</feature>
<feature type="compositionally biased region" description="Polar residues" evidence="7">
    <location>
        <begin position="364"/>
        <end position="376"/>
    </location>
</feature>
<dbReference type="Gene3D" id="3.30.50.10">
    <property type="entry name" value="Erythroid Transcription Factor GATA-1, subunit A"/>
    <property type="match status" value="1"/>
</dbReference>
<dbReference type="GO" id="GO:0005634">
    <property type="term" value="C:nucleus"/>
    <property type="evidence" value="ECO:0007669"/>
    <property type="project" value="UniProtKB-SubCell"/>
</dbReference>
<dbReference type="GO" id="GO:0045944">
    <property type="term" value="P:positive regulation of transcription by RNA polymerase II"/>
    <property type="evidence" value="ECO:0007669"/>
    <property type="project" value="TreeGrafter"/>
</dbReference>
<feature type="domain" description="GATA-type" evidence="8">
    <location>
        <begin position="130"/>
        <end position="177"/>
    </location>
</feature>
<dbReference type="PRINTS" id="PR00619">
    <property type="entry name" value="GATAZNFINGER"/>
</dbReference>
<keyword evidence="3 6" id="KW-0863">Zinc-finger</keyword>
<feature type="compositionally biased region" description="Polar residues" evidence="7">
    <location>
        <begin position="293"/>
        <end position="305"/>
    </location>
</feature>
<feature type="compositionally biased region" description="Polar residues" evidence="7">
    <location>
        <begin position="76"/>
        <end position="102"/>
    </location>
</feature>
<gene>
    <name evidence="9" type="ORF">WICPIJ_009122</name>
</gene>
<comment type="caution">
    <text evidence="9">The sequence shown here is derived from an EMBL/GenBank/DDBJ whole genome shotgun (WGS) entry which is preliminary data.</text>
</comment>
<feature type="compositionally biased region" description="Polar residues" evidence="7">
    <location>
        <begin position="312"/>
        <end position="322"/>
    </location>
</feature>
<dbReference type="FunFam" id="3.30.50.10:FF:000007">
    <property type="entry name" value="Nitrogen regulatory AreA, N-terminal"/>
    <property type="match status" value="1"/>
</dbReference>
<dbReference type="SMART" id="SM00401">
    <property type="entry name" value="ZnF_GATA"/>
    <property type="match status" value="1"/>
</dbReference>
<dbReference type="CDD" id="cd00202">
    <property type="entry name" value="ZnF_GATA"/>
    <property type="match status" value="1"/>
</dbReference>
<dbReference type="Pfam" id="PF25026">
    <property type="entry name" value="Asd-4"/>
    <property type="match status" value="1"/>
</dbReference>
<dbReference type="PANTHER" id="PTHR10071">
    <property type="entry name" value="TRANSCRIPTION FACTOR GATA FAMILY MEMBER"/>
    <property type="match status" value="1"/>
</dbReference>
<dbReference type="GO" id="GO:0008270">
    <property type="term" value="F:zinc ion binding"/>
    <property type="evidence" value="ECO:0007669"/>
    <property type="project" value="UniProtKB-KW"/>
</dbReference>
<evidence type="ECO:0000259" key="8">
    <source>
        <dbReference type="PROSITE" id="PS50114"/>
    </source>
</evidence>
<feature type="region of interest" description="Disordered" evidence="7">
    <location>
        <begin position="364"/>
        <end position="413"/>
    </location>
</feature>
<evidence type="ECO:0000256" key="6">
    <source>
        <dbReference type="PROSITE-ProRule" id="PRU00094"/>
    </source>
</evidence>
<dbReference type="InterPro" id="IPR056998">
    <property type="entry name" value="Asd-4/GZF3_helical"/>
</dbReference>